<dbReference type="AlphaFoldDB" id="A0A438ALD4"/>
<dbReference type="OrthoDB" id="7871100at2"/>
<keyword evidence="3" id="KW-1185">Reference proteome</keyword>
<keyword evidence="1" id="KW-0175">Coiled coil</keyword>
<protein>
    <submittedName>
        <fullName evidence="2">Uncharacterized protein</fullName>
    </submittedName>
</protein>
<reference evidence="2 3" key="1">
    <citation type="submission" date="2018-11" db="EMBL/GenBank/DDBJ databases">
        <title>Mesobaculum littorinae gen. nov., sp. nov., isolated from Littorina scabra that represents a novel genus of the order Rhodobacteraceae.</title>
        <authorList>
            <person name="Li F."/>
        </authorList>
    </citation>
    <scope>NUCLEOTIDE SEQUENCE [LARGE SCALE GENOMIC DNA]</scope>
    <source>
        <strain evidence="2 3">M0103</strain>
    </source>
</reference>
<accession>A0A438ALD4</accession>
<feature type="coiled-coil region" evidence="1">
    <location>
        <begin position="44"/>
        <end position="96"/>
    </location>
</feature>
<evidence type="ECO:0000313" key="3">
    <source>
        <dbReference type="Proteomes" id="UP000285908"/>
    </source>
</evidence>
<dbReference type="RefSeq" id="WP_127904924.1">
    <property type="nucleotide sequence ID" value="NZ_RQXX01000001.1"/>
</dbReference>
<comment type="caution">
    <text evidence="2">The sequence shown here is derived from an EMBL/GenBank/DDBJ whole genome shotgun (WGS) entry which is preliminary data.</text>
</comment>
<dbReference type="Proteomes" id="UP000285908">
    <property type="component" value="Unassembled WGS sequence"/>
</dbReference>
<gene>
    <name evidence="2" type="ORF">EKE94_02020</name>
</gene>
<proteinExistence type="predicted"/>
<name>A0A438ALD4_9RHOB</name>
<organism evidence="2 3">
    <name type="scientific">Mesobaculum littorinae</name>
    <dbReference type="NCBI Taxonomy" id="2486419"/>
    <lineage>
        <taxon>Bacteria</taxon>
        <taxon>Pseudomonadati</taxon>
        <taxon>Pseudomonadota</taxon>
        <taxon>Alphaproteobacteria</taxon>
        <taxon>Rhodobacterales</taxon>
        <taxon>Roseobacteraceae</taxon>
        <taxon>Mesobaculum</taxon>
    </lineage>
</organism>
<evidence type="ECO:0000256" key="1">
    <source>
        <dbReference type="SAM" id="Coils"/>
    </source>
</evidence>
<sequence>MDDISDLERRLTAALDRISTGIVPLQIPGPEPEPAPVDTGLPSAEQLLAELESEREVTAQLEERVRAIREKQHTRVAELEAEGERLAQALAASEAEVAQLRGVTEALRGNNDALRQANEAGVGDPELIDTAMRTELEALRAQHRSDRAEIEAILAELAPILEGDASNA</sequence>
<dbReference type="EMBL" id="RQXX01000001">
    <property type="protein sequence ID" value="RVV99482.1"/>
    <property type="molecule type" value="Genomic_DNA"/>
</dbReference>
<evidence type="ECO:0000313" key="2">
    <source>
        <dbReference type="EMBL" id="RVV99482.1"/>
    </source>
</evidence>